<evidence type="ECO:0000313" key="2">
    <source>
        <dbReference type="Proteomes" id="UP000467105"/>
    </source>
</evidence>
<name>A0A7I7Z213_9MYCO</name>
<proteinExistence type="predicted"/>
<protein>
    <submittedName>
        <fullName evidence="1">Nitroreductase</fullName>
    </submittedName>
</protein>
<organism evidence="1 2">
    <name type="scientific">Mycobacterium parmense</name>
    <dbReference type="NCBI Taxonomy" id="185642"/>
    <lineage>
        <taxon>Bacteria</taxon>
        <taxon>Bacillati</taxon>
        <taxon>Actinomycetota</taxon>
        <taxon>Actinomycetes</taxon>
        <taxon>Mycobacteriales</taxon>
        <taxon>Mycobacteriaceae</taxon>
        <taxon>Mycobacterium</taxon>
        <taxon>Mycobacterium simiae complex</taxon>
    </lineage>
</organism>
<gene>
    <name evidence="1" type="ORF">MPRM_44840</name>
</gene>
<dbReference type="NCBIfam" id="TIGR00026">
    <property type="entry name" value="hi_GC_TIGR00026"/>
    <property type="match status" value="1"/>
</dbReference>
<sequence>MVLNTVRVLNKRVLNPMMLHVAGQKHWYAGVIEHKGRHSGKTYDTPVVIERTGDGFLIALPYGTQVDWLRNVLAAGRATIRVHGETCQAVEPRVIDATTASQYLSSLRRLEFGGLRIKNYLLLKRSPETA</sequence>
<dbReference type="RefSeq" id="WP_085268302.1">
    <property type="nucleotide sequence ID" value="NZ_AP022614.1"/>
</dbReference>
<dbReference type="AlphaFoldDB" id="A0A7I7Z213"/>
<dbReference type="InterPro" id="IPR004378">
    <property type="entry name" value="F420H2_quin_Rdtase"/>
</dbReference>
<dbReference type="GO" id="GO:0016491">
    <property type="term" value="F:oxidoreductase activity"/>
    <property type="evidence" value="ECO:0007669"/>
    <property type="project" value="InterPro"/>
</dbReference>
<dbReference type="Gene3D" id="2.30.110.10">
    <property type="entry name" value="Electron Transport, Fmn-binding Protein, Chain A"/>
    <property type="match status" value="1"/>
</dbReference>
<dbReference type="Pfam" id="PF04075">
    <property type="entry name" value="F420H2_quin_red"/>
    <property type="match status" value="1"/>
</dbReference>
<dbReference type="InterPro" id="IPR012349">
    <property type="entry name" value="Split_barrel_FMN-bd"/>
</dbReference>
<dbReference type="EMBL" id="AP022614">
    <property type="protein sequence ID" value="BBZ47203.1"/>
    <property type="molecule type" value="Genomic_DNA"/>
</dbReference>
<dbReference type="OrthoDB" id="3778270at2"/>
<dbReference type="Proteomes" id="UP000467105">
    <property type="component" value="Chromosome"/>
</dbReference>
<keyword evidence="2" id="KW-1185">Reference proteome</keyword>
<reference evidence="1 2" key="1">
    <citation type="journal article" date="2019" name="Emerg. Microbes Infect.">
        <title>Comprehensive subspecies identification of 175 nontuberculous mycobacteria species based on 7547 genomic profiles.</title>
        <authorList>
            <person name="Matsumoto Y."/>
            <person name="Kinjo T."/>
            <person name="Motooka D."/>
            <person name="Nabeya D."/>
            <person name="Jung N."/>
            <person name="Uechi K."/>
            <person name="Horii T."/>
            <person name="Iida T."/>
            <person name="Fujita J."/>
            <person name="Nakamura S."/>
        </authorList>
    </citation>
    <scope>NUCLEOTIDE SEQUENCE [LARGE SCALE GENOMIC DNA]</scope>
    <source>
        <strain evidence="1 2">JCM 14742</strain>
    </source>
</reference>
<accession>A0A7I7Z213</accession>
<evidence type="ECO:0000313" key="1">
    <source>
        <dbReference type="EMBL" id="BBZ47203.1"/>
    </source>
</evidence>